<protein>
    <submittedName>
        <fullName evidence="2">DUF2244 domain-containing protein</fullName>
    </submittedName>
</protein>
<keyword evidence="1" id="KW-0812">Transmembrane</keyword>
<dbReference type="InterPro" id="IPR019253">
    <property type="entry name" value="DUF2244_TM"/>
</dbReference>
<dbReference type="RefSeq" id="WP_256765461.1">
    <property type="nucleotide sequence ID" value="NZ_JANIGO010000006.1"/>
</dbReference>
<keyword evidence="1" id="KW-0472">Membrane</keyword>
<dbReference type="Proteomes" id="UP001204142">
    <property type="component" value="Unassembled WGS sequence"/>
</dbReference>
<keyword evidence="1" id="KW-1133">Transmembrane helix</keyword>
<gene>
    <name evidence="2" type="ORF">NQT62_14535</name>
</gene>
<accession>A0ABT1WJG1</accession>
<sequence length="183" mass="20402">MTALMRYMGMIPEDSSPGFEHTTSKPEVDLVEANQSERWVFRKNCSLSPRQLLAWYAAICGSTLVVATGFLIAGYWIVLPFAGLELMLVGVAFLVYARHATDFEMIELAPYQLKLVFADGAKRTEISLSPQWARLDYNGRYKAPLTISHKGQHVKIGKFIAEKDKPALHKELRAALARAACAV</sequence>
<dbReference type="Pfam" id="PF10003">
    <property type="entry name" value="DUF2244"/>
    <property type="match status" value="1"/>
</dbReference>
<proteinExistence type="predicted"/>
<dbReference type="EMBL" id="JANIGO010000006">
    <property type="protein sequence ID" value="MCQ8897655.1"/>
    <property type="molecule type" value="Genomic_DNA"/>
</dbReference>
<organism evidence="2 3">
    <name type="scientific">Limnobacter humi</name>
    <dbReference type="NCBI Taxonomy" id="1778671"/>
    <lineage>
        <taxon>Bacteria</taxon>
        <taxon>Pseudomonadati</taxon>
        <taxon>Pseudomonadota</taxon>
        <taxon>Betaproteobacteria</taxon>
        <taxon>Burkholderiales</taxon>
        <taxon>Burkholderiaceae</taxon>
        <taxon>Limnobacter</taxon>
    </lineage>
</organism>
<evidence type="ECO:0000313" key="3">
    <source>
        <dbReference type="Proteomes" id="UP001204142"/>
    </source>
</evidence>
<reference evidence="2 3" key="1">
    <citation type="submission" date="2022-07" db="EMBL/GenBank/DDBJ databases">
        <authorList>
            <person name="Xamxidin M."/>
            <person name="Wu M."/>
        </authorList>
    </citation>
    <scope>NUCLEOTIDE SEQUENCE [LARGE SCALE GENOMIC DNA]</scope>
    <source>
        <strain evidence="2 3">NBRC 111650</strain>
    </source>
</reference>
<comment type="caution">
    <text evidence="2">The sequence shown here is derived from an EMBL/GenBank/DDBJ whole genome shotgun (WGS) entry which is preliminary data.</text>
</comment>
<keyword evidence="3" id="KW-1185">Reference proteome</keyword>
<feature type="transmembrane region" description="Helical" evidence="1">
    <location>
        <begin position="52"/>
        <end position="72"/>
    </location>
</feature>
<evidence type="ECO:0000313" key="2">
    <source>
        <dbReference type="EMBL" id="MCQ8897655.1"/>
    </source>
</evidence>
<evidence type="ECO:0000256" key="1">
    <source>
        <dbReference type="SAM" id="Phobius"/>
    </source>
</evidence>
<feature type="transmembrane region" description="Helical" evidence="1">
    <location>
        <begin position="78"/>
        <end position="97"/>
    </location>
</feature>
<name>A0ABT1WJG1_9BURK</name>